<organism evidence="1 2">
    <name type="scientific">Taxus chinensis</name>
    <name type="common">Chinese yew</name>
    <name type="synonym">Taxus wallichiana var. chinensis</name>
    <dbReference type="NCBI Taxonomy" id="29808"/>
    <lineage>
        <taxon>Eukaryota</taxon>
        <taxon>Viridiplantae</taxon>
        <taxon>Streptophyta</taxon>
        <taxon>Embryophyta</taxon>
        <taxon>Tracheophyta</taxon>
        <taxon>Spermatophyta</taxon>
        <taxon>Pinopsida</taxon>
        <taxon>Pinidae</taxon>
        <taxon>Conifers II</taxon>
        <taxon>Cupressales</taxon>
        <taxon>Taxaceae</taxon>
        <taxon>Taxus</taxon>
    </lineage>
</organism>
<dbReference type="AlphaFoldDB" id="A0AA38GS43"/>
<gene>
    <name evidence="1" type="ORF">KI387_005888</name>
</gene>
<reference evidence="1 2" key="1">
    <citation type="journal article" date="2021" name="Nat. Plants">
        <title>The Taxus genome provides insights into paclitaxel biosynthesis.</title>
        <authorList>
            <person name="Xiong X."/>
            <person name="Gou J."/>
            <person name="Liao Q."/>
            <person name="Li Y."/>
            <person name="Zhou Q."/>
            <person name="Bi G."/>
            <person name="Li C."/>
            <person name="Du R."/>
            <person name="Wang X."/>
            <person name="Sun T."/>
            <person name="Guo L."/>
            <person name="Liang H."/>
            <person name="Lu P."/>
            <person name="Wu Y."/>
            <person name="Zhang Z."/>
            <person name="Ro D.K."/>
            <person name="Shang Y."/>
            <person name="Huang S."/>
            <person name="Yan J."/>
        </authorList>
    </citation>
    <scope>NUCLEOTIDE SEQUENCE [LARGE SCALE GENOMIC DNA]</scope>
    <source>
        <strain evidence="1">Ta-2019</strain>
    </source>
</reference>
<evidence type="ECO:0000313" key="2">
    <source>
        <dbReference type="Proteomes" id="UP000824469"/>
    </source>
</evidence>
<evidence type="ECO:0000313" key="1">
    <source>
        <dbReference type="EMBL" id="KAH9325710.1"/>
    </source>
</evidence>
<comment type="caution">
    <text evidence="1">The sequence shown here is derived from an EMBL/GenBank/DDBJ whole genome shotgun (WGS) entry which is preliminary data.</text>
</comment>
<feature type="non-terminal residue" evidence="1">
    <location>
        <position position="59"/>
    </location>
</feature>
<dbReference type="Proteomes" id="UP000824469">
    <property type="component" value="Unassembled WGS sequence"/>
</dbReference>
<feature type="non-terminal residue" evidence="1">
    <location>
        <position position="1"/>
    </location>
</feature>
<name>A0AA38GS43_TAXCH</name>
<protein>
    <submittedName>
        <fullName evidence="1">Uncharacterized protein</fullName>
    </submittedName>
</protein>
<keyword evidence="2" id="KW-1185">Reference proteome</keyword>
<proteinExistence type="predicted"/>
<dbReference type="EMBL" id="JAHRHJ020000002">
    <property type="protein sequence ID" value="KAH9325710.1"/>
    <property type="molecule type" value="Genomic_DNA"/>
</dbReference>
<sequence>LDRWGKERKLCMQKRSLLPRKPRRQEKINQRRVRRGTGVIALKNCPNLGKLEDFTKWIL</sequence>
<accession>A0AA38GS43</accession>